<feature type="compositionally biased region" description="Low complexity" evidence="1">
    <location>
        <begin position="275"/>
        <end position="288"/>
    </location>
</feature>
<keyword evidence="3" id="KW-1185">Reference proteome</keyword>
<feature type="compositionally biased region" description="Low complexity" evidence="1">
    <location>
        <begin position="119"/>
        <end position="141"/>
    </location>
</feature>
<feature type="compositionally biased region" description="Low complexity" evidence="1">
    <location>
        <begin position="195"/>
        <end position="211"/>
    </location>
</feature>
<feature type="region of interest" description="Disordered" evidence="1">
    <location>
        <begin position="225"/>
        <end position="288"/>
    </location>
</feature>
<accession>A0A9P5VLY1</accession>
<evidence type="ECO:0000313" key="2">
    <source>
        <dbReference type="EMBL" id="KAF9332006.1"/>
    </source>
</evidence>
<comment type="caution">
    <text evidence="2">The sequence shown here is derived from an EMBL/GenBank/DDBJ whole genome shotgun (WGS) entry which is preliminary data.</text>
</comment>
<organism evidence="2 3">
    <name type="scientific">Podila minutissima</name>
    <dbReference type="NCBI Taxonomy" id="64525"/>
    <lineage>
        <taxon>Eukaryota</taxon>
        <taxon>Fungi</taxon>
        <taxon>Fungi incertae sedis</taxon>
        <taxon>Mucoromycota</taxon>
        <taxon>Mortierellomycotina</taxon>
        <taxon>Mortierellomycetes</taxon>
        <taxon>Mortierellales</taxon>
        <taxon>Mortierellaceae</taxon>
        <taxon>Podila</taxon>
    </lineage>
</organism>
<feature type="compositionally biased region" description="Low complexity" evidence="1">
    <location>
        <begin position="225"/>
        <end position="256"/>
    </location>
</feature>
<dbReference type="Proteomes" id="UP000696485">
    <property type="component" value="Unassembled WGS sequence"/>
</dbReference>
<dbReference type="EMBL" id="JAAAUY010000288">
    <property type="protein sequence ID" value="KAF9332006.1"/>
    <property type="molecule type" value="Genomic_DNA"/>
</dbReference>
<feature type="region of interest" description="Disordered" evidence="1">
    <location>
        <begin position="182"/>
        <end position="211"/>
    </location>
</feature>
<dbReference type="AlphaFoldDB" id="A0A9P5VLY1"/>
<gene>
    <name evidence="2" type="ORF">BG006_005126</name>
</gene>
<name>A0A9P5VLY1_9FUNG</name>
<feature type="compositionally biased region" description="Basic and acidic residues" evidence="1">
    <location>
        <begin position="712"/>
        <end position="723"/>
    </location>
</feature>
<proteinExistence type="predicted"/>
<evidence type="ECO:0000313" key="3">
    <source>
        <dbReference type="Proteomes" id="UP000696485"/>
    </source>
</evidence>
<feature type="region of interest" description="Disordered" evidence="1">
    <location>
        <begin position="119"/>
        <end position="143"/>
    </location>
</feature>
<sequence length="809" mass="88203">MHSLNNCPLRSFASITTTNTFPFYILALDDAALDLFLTGPNSPTAEQRTAACLALKGKTIAQVLLNDSDSCLEDSTTFNNSCDVIQPYVLAKDLLFEGSLSIKKRTRRVHACIHTITQSSSSSLSPSSTTEISSPSIPLSPDQDNLRLIESRLYVLKDVTEIQGLAQAAQADIRMRLATQQRRLYQDQDQESDDSTSSSTPSSSPTTPVSPCSFSSFSLSSTTPASSSCTSSPSSPSPLSSPLLSSSRSSVISLDSKPSSLRCDWSGKVPRRGKPAPASPSMASAQSSSYSSSSCATCSIGSSSLPPHTTSAALSHHRQECSHAKTLLLLQVTRFGTVDHAFTIPQIPSSAIDAHLLDTCQPSESIHALSNTSAMSYPHPDDLRLFCQGLDRTCKSLYHVFRVRWRKAGLGPVLQGLEDEDDRKKRGLTQGGSSRTIEFQGELFEEWVDPTAMSLAAFESSPSDADNYLWTEITGVLSNTQPLLVVRPLTLAEVQEQERLQGQLKMMHISNQQDRAEKTREMLHRQWKNKSKNMGLEEGRVPKQSSLSALTSLSLASSSSSTLSLSTLSSTGSSVSSISSASDTELARSGSHFRMPGSLPPTTRCRASATVNELMGMPSVLAFPTALAPWSVLTRIAVDAWNQWIMIVHAGQAQFQDWCVYVLELTVEQLIESFSLGMTLIGARTDQQEPLTEFEYEHMSNHRQRLPPSSKRLPDQEVQEEPRLSGLQRAGKVLEEYPNLSGVVQIFGNSWLGQKLRGKLEHKLNKVADQVVDWWEQEHSPPCSPDASSAPSVLDMAPGFVTEPLLSSE</sequence>
<reference evidence="2" key="1">
    <citation type="journal article" date="2020" name="Fungal Divers.">
        <title>Resolving the Mortierellaceae phylogeny through synthesis of multi-gene phylogenetics and phylogenomics.</title>
        <authorList>
            <person name="Vandepol N."/>
            <person name="Liber J."/>
            <person name="Desiro A."/>
            <person name="Na H."/>
            <person name="Kennedy M."/>
            <person name="Barry K."/>
            <person name="Grigoriev I.V."/>
            <person name="Miller A.N."/>
            <person name="O'Donnell K."/>
            <person name="Stajich J.E."/>
            <person name="Bonito G."/>
        </authorList>
    </citation>
    <scope>NUCLEOTIDE SEQUENCE</scope>
    <source>
        <strain evidence="2">NVP1</strain>
    </source>
</reference>
<protein>
    <submittedName>
        <fullName evidence="2">Uncharacterized protein</fullName>
    </submittedName>
</protein>
<evidence type="ECO:0000256" key="1">
    <source>
        <dbReference type="SAM" id="MobiDB-lite"/>
    </source>
</evidence>
<feature type="region of interest" description="Disordered" evidence="1">
    <location>
        <begin position="698"/>
        <end position="725"/>
    </location>
</feature>